<dbReference type="Pfam" id="PF01202">
    <property type="entry name" value="SKI"/>
    <property type="match status" value="1"/>
</dbReference>
<dbReference type="Proteomes" id="UP000000844">
    <property type="component" value="Chromosome"/>
</dbReference>
<dbReference type="PANTHER" id="PTHR43442:SF3">
    <property type="entry name" value="GLUCONOKINASE-RELATED"/>
    <property type="match status" value="1"/>
</dbReference>
<reference evidence="11 12" key="1">
    <citation type="journal article" date="2009" name="Stand. Genomic Sci.">
        <title>Complete genome sequence of Stackebrandtia nassauensis type strain (LLR-40K-21).</title>
        <authorList>
            <person name="Munk C."/>
            <person name="Lapidus A."/>
            <person name="Copeland A."/>
            <person name="Jando M."/>
            <person name="Mayilraj S."/>
            <person name="Glavina Del Rio T."/>
            <person name="Nolan M."/>
            <person name="Chen F."/>
            <person name="Lucas S."/>
            <person name="Tice H."/>
            <person name="Cheng J.F."/>
            <person name="Han C."/>
            <person name="Detter J.C."/>
            <person name="Bruce D."/>
            <person name="Goodwin L."/>
            <person name="Chain P."/>
            <person name="Pitluck S."/>
            <person name="Goker M."/>
            <person name="Ovchinikova G."/>
            <person name="Pati A."/>
            <person name="Ivanova N."/>
            <person name="Mavromatis K."/>
            <person name="Chen A."/>
            <person name="Palaniappan K."/>
            <person name="Land M."/>
            <person name="Hauser L."/>
            <person name="Chang Y.J."/>
            <person name="Jeffries C.D."/>
            <person name="Bristow J."/>
            <person name="Eisen J.A."/>
            <person name="Markowitz V."/>
            <person name="Hugenholtz P."/>
            <person name="Kyrpides N.C."/>
            <person name="Klenk H.P."/>
        </authorList>
    </citation>
    <scope>NUCLEOTIDE SEQUENCE [LARGE SCALE GENOMIC DNA]</scope>
    <source>
        <strain evidence="12">DSM 44728 / CIP 108903 / NRRL B-16338 / NBRC 102104 / LLR-40K-21</strain>
    </source>
</reference>
<evidence type="ECO:0000313" key="12">
    <source>
        <dbReference type="Proteomes" id="UP000000844"/>
    </source>
</evidence>
<evidence type="ECO:0000313" key="11">
    <source>
        <dbReference type="EMBL" id="ADD44933.1"/>
    </source>
</evidence>
<dbReference type="RefSeq" id="WP_013020504.1">
    <property type="nucleotide sequence ID" value="NC_013947.1"/>
</dbReference>
<comment type="similarity">
    <text evidence="2 10">Belongs to the gluconokinase GntK/GntV family.</text>
</comment>
<evidence type="ECO:0000256" key="10">
    <source>
        <dbReference type="RuleBase" id="RU363066"/>
    </source>
</evidence>
<evidence type="ECO:0000256" key="1">
    <source>
        <dbReference type="ARBA" id="ARBA00004761"/>
    </source>
</evidence>
<keyword evidence="5 10" id="KW-0547">Nucleotide-binding</keyword>
<keyword evidence="7 10" id="KW-0067">ATP-binding</keyword>
<name>D3PUQ9_STANL</name>
<dbReference type="FunFam" id="3.40.50.300:FF:000522">
    <property type="entry name" value="Gluconokinase"/>
    <property type="match status" value="1"/>
</dbReference>
<comment type="catalytic activity">
    <reaction evidence="9 10">
        <text>D-gluconate + ATP = 6-phospho-D-gluconate + ADP + H(+)</text>
        <dbReference type="Rhea" id="RHEA:19433"/>
        <dbReference type="ChEBI" id="CHEBI:15378"/>
        <dbReference type="ChEBI" id="CHEBI:18391"/>
        <dbReference type="ChEBI" id="CHEBI:30616"/>
        <dbReference type="ChEBI" id="CHEBI:58759"/>
        <dbReference type="ChEBI" id="CHEBI:456216"/>
        <dbReference type="EC" id="2.7.1.12"/>
    </reaction>
</comment>
<dbReference type="GO" id="GO:0019521">
    <property type="term" value="P:D-gluconate metabolic process"/>
    <property type="evidence" value="ECO:0007669"/>
    <property type="project" value="UniProtKB-KW"/>
</dbReference>
<dbReference type="SUPFAM" id="SSF52540">
    <property type="entry name" value="P-loop containing nucleoside triphosphate hydrolases"/>
    <property type="match status" value="1"/>
</dbReference>
<protein>
    <recommendedName>
        <fullName evidence="3 10">Gluconokinase</fullName>
        <ecNumber evidence="3 10">2.7.1.12</ecNumber>
    </recommendedName>
</protein>
<dbReference type="eggNOG" id="COG3265">
    <property type="taxonomic scope" value="Bacteria"/>
</dbReference>
<dbReference type="InterPro" id="IPR027417">
    <property type="entry name" value="P-loop_NTPase"/>
</dbReference>
<dbReference type="AlphaFoldDB" id="D3PUQ9"/>
<evidence type="ECO:0000256" key="2">
    <source>
        <dbReference type="ARBA" id="ARBA00008420"/>
    </source>
</evidence>
<dbReference type="HOGENOM" id="CLU_077168_4_1_11"/>
<dbReference type="GO" id="GO:0046316">
    <property type="term" value="F:gluconokinase activity"/>
    <property type="evidence" value="ECO:0007669"/>
    <property type="project" value="UniProtKB-EC"/>
</dbReference>
<organism evidence="11 12">
    <name type="scientific">Stackebrandtia nassauensis (strain DSM 44728 / CIP 108903 / NRRL B-16338 / NBRC 102104 / LLR-40K-21)</name>
    <dbReference type="NCBI Taxonomy" id="446470"/>
    <lineage>
        <taxon>Bacteria</taxon>
        <taxon>Bacillati</taxon>
        <taxon>Actinomycetota</taxon>
        <taxon>Actinomycetes</taxon>
        <taxon>Glycomycetales</taxon>
        <taxon>Glycomycetaceae</taxon>
        <taxon>Stackebrandtia</taxon>
    </lineage>
</organism>
<evidence type="ECO:0000256" key="9">
    <source>
        <dbReference type="ARBA" id="ARBA00048090"/>
    </source>
</evidence>
<dbReference type="GO" id="GO:0005737">
    <property type="term" value="C:cytoplasm"/>
    <property type="evidence" value="ECO:0007669"/>
    <property type="project" value="TreeGrafter"/>
</dbReference>
<evidence type="ECO:0000256" key="8">
    <source>
        <dbReference type="ARBA" id="ARBA00023064"/>
    </source>
</evidence>
<dbReference type="EMBL" id="CP001778">
    <property type="protein sequence ID" value="ADD44933.1"/>
    <property type="molecule type" value="Genomic_DNA"/>
</dbReference>
<gene>
    <name evidence="11" type="ordered locus">Snas_5299</name>
</gene>
<keyword evidence="4 10" id="KW-0808">Transferase</keyword>
<dbReference type="CDD" id="cd02021">
    <property type="entry name" value="GntK"/>
    <property type="match status" value="1"/>
</dbReference>
<evidence type="ECO:0000256" key="7">
    <source>
        <dbReference type="ARBA" id="ARBA00022840"/>
    </source>
</evidence>
<dbReference type="EC" id="2.7.1.12" evidence="3 10"/>
<dbReference type="InterPro" id="IPR031322">
    <property type="entry name" value="Shikimate/glucono_kinase"/>
</dbReference>
<evidence type="ECO:0000256" key="5">
    <source>
        <dbReference type="ARBA" id="ARBA00022741"/>
    </source>
</evidence>
<dbReference type="Gene3D" id="3.40.50.300">
    <property type="entry name" value="P-loop containing nucleotide triphosphate hydrolases"/>
    <property type="match status" value="1"/>
</dbReference>
<dbReference type="InterPro" id="IPR006001">
    <property type="entry name" value="Therm_gnt_kin"/>
</dbReference>
<evidence type="ECO:0000256" key="4">
    <source>
        <dbReference type="ARBA" id="ARBA00022679"/>
    </source>
</evidence>
<dbReference type="OrthoDB" id="9795716at2"/>
<dbReference type="PANTHER" id="PTHR43442">
    <property type="entry name" value="GLUCONOKINASE-RELATED"/>
    <property type="match status" value="1"/>
</dbReference>
<keyword evidence="8" id="KW-0311">Gluconate utilization</keyword>
<keyword evidence="12" id="KW-1185">Reference proteome</keyword>
<dbReference type="NCBIfam" id="TIGR01313">
    <property type="entry name" value="therm_gnt_kin"/>
    <property type="match status" value="1"/>
</dbReference>
<evidence type="ECO:0000256" key="3">
    <source>
        <dbReference type="ARBA" id="ARBA00012054"/>
    </source>
</evidence>
<dbReference type="KEGG" id="sna:Snas_5299"/>
<sequence length="167" mass="18413">MNDPQHLVVMGVSGCGKTTVGKLLAARLERPFAEADDFHSPANIDKMAAGIPLTDADRQPWLRDLRDWLSAQADAGRSTVVTCSALRRRYRDVLRGARGRLYFAHLSGTAQQIAERLRQRDGHFMPPTLLPSQFDALEPLAPDETGTTVDIGPAAELIAQRIIDRLE</sequence>
<proteinExistence type="inferred from homology"/>
<comment type="pathway">
    <text evidence="1">Carbohydrate acid metabolism.</text>
</comment>
<accession>D3PUQ9</accession>
<evidence type="ECO:0000256" key="6">
    <source>
        <dbReference type="ARBA" id="ARBA00022777"/>
    </source>
</evidence>
<dbReference type="STRING" id="446470.Snas_5299"/>
<dbReference type="GO" id="GO:0005524">
    <property type="term" value="F:ATP binding"/>
    <property type="evidence" value="ECO:0007669"/>
    <property type="project" value="UniProtKB-KW"/>
</dbReference>
<keyword evidence="6 10" id="KW-0418">Kinase</keyword>